<dbReference type="Proteomes" id="UP000230251">
    <property type="component" value="Unassembled WGS sequence"/>
</dbReference>
<organism evidence="1 2">
    <name type="scientific">Candidatus Uhrbacteria bacterium CG_4_9_14_0_2_um_filter_41_50</name>
    <dbReference type="NCBI Taxonomy" id="1975031"/>
    <lineage>
        <taxon>Bacteria</taxon>
        <taxon>Candidatus Uhriibacteriota</taxon>
    </lineage>
</organism>
<gene>
    <name evidence="1" type="ORF">CO057_00015</name>
</gene>
<sequence length="305" mass="34679">MEIKEHYEQEPNVEKAVENGWKFLESESRNGFFPSYITSNRDTASAQQAPREIFSSIVIADTLPKENTHEELRRAALHYIETQAQQGQFTFFEDRGLLPPDTDTNSVGYSVLLENGLTTPEIANRVLDSILEHRDDDGIVQVWLSKERENRLDHVVGANAAYFARLLGREAEMQQTEQWLISMLDSGEYLNGSRYYHSPDSFLYFLGRLAKFPEIGGKLTAKLGQHLQQRMGKTEYPLDLSMRIALADSLRLQSDTEKQKLLRIQEQGGSWPADALYHLGKKPIFYGNKSVPTAFSIRALESAGF</sequence>
<reference evidence="2" key="1">
    <citation type="submission" date="2017-09" db="EMBL/GenBank/DDBJ databases">
        <title>Depth-based differentiation of microbial function through sediment-hosted aquifers and enrichment of novel symbionts in the deep terrestrial subsurface.</title>
        <authorList>
            <person name="Probst A.J."/>
            <person name="Ladd B."/>
            <person name="Jarett J.K."/>
            <person name="Geller-Mcgrath D.E."/>
            <person name="Sieber C.M.K."/>
            <person name="Emerson J.B."/>
            <person name="Anantharaman K."/>
            <person name="Thomas B.C."/>
            <person name="Malmstrom R."/>
            <person name="Stieglmeier M."/>
            <person name="Klingl A."/>
            <person name="Woyke T."/>
            <person name="Ryan C.M."/>
            <person name="Banfield J.F."/>
        </authorList>
    </citation>
    <scope>NUCLEOTIDE SEQUENCE [LARGE SCALE GENOMIC DNA]</scope>
</reference>
<dbReference type="AlphaFoldDB" id="A0A2M8EQE6"/>
<accession>A0A2M8EQE6</accession>
<evidence type="ECO:0000313" key="2">
    <source>
        <dbReference type="Proteomes" id="UP000230251"/>
    </source>
</evidence>
<name>A0A2M8EQE6_9BACT</name>
<dbReference type="EMBL" id="PFSI01000001">
    <property type="protein sequence ID" value="PJC24975.1"/>
    <property type="molecule type" value="Genomic_DNA"/>
</dbReference>
<evidence type="ECO:0000313" key="1">
    <source>
        <dbReference type="EMBL" id="PJC24975.1"/>
    </source>
</evidence>
<proteinExistence type="predicted"/>
<protein>
    <recommendedName>
        <fullName evidence="3">Squalene cyclase C-terminal domain-containing protein</fullName>
    </recommendedName>
</protein>
<comment type="caution">
    <text evidence="1">The sequence shown here is derived from an EMBL/GenBank/DDBJ whole genome shotgun (WGS) entry which is preliminary data.</text>
</comment>
<evidence type="ECO:0008006" key="3">
    <source>
        <dbReference type="Google" id="ProtNLM"/>
    </source>
</evidence>